<comment type="caution">
    <text evidence="10">The sequence shown here is derived from an EMBL/GenBank/DDBJ whole genome shotgun (WGS) entry which is preliminary data.</text>
</comment>
<dbReference type="InterPro" id="IPR001547">
    <property type="entry name" value="Glyco_hydro_5"/>
</dbReference>
<evidence type="ECO:0000256" key="4">
    <source>
        <dbReference type="ARBA" id="ARBA00022729"/>
    </source>
</evidence>
<keyword evidence="4 8" id="KW-0732">Signal</keyword>
<proteinExistence type="inferred from homology"/>
<dbReference type="OrthoDB" id="406631at2759"/>
<dbReference type="Pfam" id="PF26410">
    <property type="entry name" value="GH5_mannosidase"/>
    <property type="match status" value="1"/>
</dbReference>
<sequence length="410" mass="44769">MKYTSIAALGAALAGTLVSAVPAGFVTTNGEKFSLDGEDFFFAGSNAYYFPFNVWGTDHYQDVKVGMVAAKDAGLKVIRTWAFHDNNRTFVSGGLPKYNTGGEETVMQFFNADGTVDIDLGVLDVVIEAAEATGIKLILALTNNWADYGGMDVYTVNLGGKYHDDFYRLPAIKKAYKNFVSAVVNRYKDSPAVFAWELANEPRCGADGSRNLPRGPDCGPELLTSWMDEMSTYIKSLDADHLVTTGSEGGFNRESSDWAYNGADGTDFDAELKLPNIDFNTFHSYPQAWSKTTHVLSKWQEVSLQHEVSDMYWQFGYSGYSYGKNHDDGNTIYLEDDEAQPLVYQHAAAVNGGEVPPPSSTTSGSTQPTQTGGPRQVKYGQCGGSGWTGPTLCESGSTCQVQNQWYSQCL</sequence>
<dbReference type="PROSITE" id="PS51164">
    <property type="entry name" value="CBM1_2"/>
    <property type="match status" value="1"/>
</dbReference>
<dbReference type="PANTHER" id="PTHR31451:SF21">
    <property type="entry name" value="MANNAN ENDO-1,4-BETA-MANNOSIDASE C"/>
    <property type="match status" value="1"/>
</dbReference>
<dbReference type="Gene3D" id="3.20.20.80">
    <property type="entry name" value="Glycosidases"/>
    <property type="match status" value="1"/>
</dbReference>
<feature type="signal peptide" evidence="8">
    <location>
        <begin position="1"/>
        <end position="20"/>
    </location>
</feature>
<evidence type="ECO:0000259" key="9">
    <source>
        <dbReference type="PROSITE" id="PS51164"/>
    </source>
</evidence>
<dbReference type="AlphaFoldDB" id="A0A428NQQ6"/>
<feature type="chain" id="PRO_5018969911" description="mannan endo-1,4-beta-mannosidase" evidence="8">
    <location>
        <begin position="21"/>
        <end position="410"/>
    </location>
</feature>
<dbReference type="SUPFAM" id="SSF57180">
    <property type="entry name" value="Cellulose-binding domain"/>
    <property type="match status" value="1"/>
</dbReference>
<evidence type="ECO:0000256" key="7">
    <source>
        <dbReference type="SAM" id="MobiDB-lite"/>
    </source>
</evidence>
<name>A0A428NQQ6_9HYPO</name>
<keyword evidence="11" id="KW-1185">Reference proteome</keyword>
<dbReference type="InterPro" id="IPR000254">
    <property type="entry name" value="CBD"/>
</dbReference>
<dbReference type="InterPro" id="IPR045053">
    <property type="entry name" value="MAN-like"/>
</dbReference>
<evidence type="ECO:0000256" key="1">
    <source>
        <dbReference type="ARBA" id="ARBA00001678"/>
    </source>
</evidence>
<dbReference type="SMART" id="SM00236">
    <property type="entry name" value="fCBD"/>
    <property type="match status" value="1"/>
</dbReference>
<dbReference type="EMBL" id="NKCI01000338">
    <property type="protein sequence ID" value="RSL43062.1"/>
    <property type="molecule type" value="Genomic_DNA"/>
</dbReference>
<dbReference type="PROSITE" id="PS00562">
    <property type="entry name" value="CBM1_1"/>
    <property type="match status" value="1"/>
</dbReference>
<dbReference type="GO" id="GO:0016985">
    <property type="term" value="F:mannan endo-1,4-beta-mannosidase activity"/>
    <property type="evidence" value="ECO:0007669"/>
    <property type="project" value="UniProtKB-EC"/>
</dbReference>
<dbReference type="InterPro" id="IPR017853">
    <property type="entry name" value="GH"/>
</dbReference>
<evidence type="ECO:0000256" key="5">
    <source>
        <dbReference type="ARBA" id="ARBA00022801"/>
    </source>
</evidence>
<feature type="domain" description="CBM1" evidence="9">
    <location>
        <begin position="374"/>
        <end position="410"/>
    </location>
</feature>
<dbReference type="Pfam" id="PF00734">
    <property type="entry name" value="CBM_1"/>
    <property type="match status" value="1"/>
</dbReference>
<comment type="catalytic activity">
    <reaction evidence="1">
        <text>Random hydrolysis of (1-&gt;4)-beta-D-mannosidic linkages in mannans, galactomannans and glucomannans.</text>
        <dbReference type="EC" id="3.2.1.78"/>
    </reaction>
</comment>
<dbReference type="GO" id="GO:0030248">
    <property type="term" value="F:cellulose binding"/>
    <property type="evidence" value="ECO:0007669"/>
    <property type="project" value="InterPro"/>
</dbReference>
<dbReference type="GO" id="GO:0005576">
    <property type="term" value="C:extracellular region"/>
    <property type="evidence" value="ECO:0007669"/>
    <property type="project" value="InterPro"/>
</dbReference>
<evidence type="ECO:0000256" key="3">
    <source>
        <dbReference type="ARBA" id="ARBA00012706"/>
    </source>
</evidence>
<dbReference type="EC" id="3.2.1.78" evidence="3"/>
<dbReference type="InterPro" id="IPR035971">
    <property type="entry name" value="CBD_sf"/>
</dbReference>
<feature type="compositionally biased region" description="Low complexity" evidence="7">
    <location>
        <begin position="360"/>
        <end position="374"/>
    </location>
</feature>
<feature type="region of interest" description="Disordered" evidence="7">
    <location>
        <begin position="350"/>
        <end position="380"/>
    </location>
</feature>
<dbReference type="PANTHER" id="PTHR31451">
    <property type="match status" value="1"/>
</dbReference>
<accession>A0A428NQQ6</accession>
<dbReference type="GO" id="GO:0046355">
    <property type="term" value="P:mannan catabolic process"/>
    <property type="evidence" value="ECO:0007669"/>
    <property type="project" value="UniProtKB-ARBA"/>
</dbReference>
<evidence type="ECO:0000256" key="2">
    <source>
        <dbReference type="ARBA" id="ARBA00005641"/>
    </source>
</evidence>
<evidence type="ECO:0000256" key="6">
    <source>
        <dbReference type="ARBA" id="ARBA00023295"/>
    </source>
</evidence>
<dbReference type="SUPFAM" id="SSF51445">
    <property type="entry name" value="(Trans)glycosidases"/>
    <property type="match status" value="1"/>
</dbReference>
<dbReference type="STRING" id="1325734.A0A428NQQ6"/>
<comment type="similarity">
    <text evidence="2">Belongs to the glycosyl hydrolase 5 (cellulase A) family.</text>
</comment>
<gene>
    <name evidence="10" type="ORF">CEP54_015243</name>
</gene>
<protein>
    <recommendedName>
        <fullName evidence="3">mannan endo-1,4-beta-mannosidase</fullName>
        <ecNumber evidence="3">3.2.1.78</ecNumber>
    </recommendedName>
</protein>
<dbReference type="Proteomes" id="UP000288168">
    <property type="component" value="Unassembled WGS sequence"/>
</dbReference>
<keyword evidence="5" id="KW-0378">Hydrolase</keyword>
<keyword evidence="6" id="KW-0326">Glycosidase</keyword>
<evidence type="ECO:0000313" key="11">
    <source>
        <dbReference type="Proteomes" id="UP000288168"/>
    </source>
</evidence>
<evidence type="ECO:0000313" key="10">
    <source>
        <dbReference type="EMBL" id="RSL43062.1"/>
    </source>
</evidence>
<reference evidence="10 11" key="1">
    <citation type="submission" date="2017-06" db="EMBL/GenBank/DDBJ databases">
        <title>Comparative genomic analysis of Ambrosia Fusariam Clade fungi.</title>
        <authorList>
            <person name="Stajich J.E."/>
            <person name="Carrillo J."/>
            <person name="Kijimoto T."/>
            <person name="Eskalen A."/>
            <person name="O'Donnell K."/>
            <person name="Kasson M."/>
        </authorList>
    </citation>
    <scope>NUCLEOTIDE SEQUENCE [LARGE SCALE GENOMIC DNA]</scope>
    <source>
        <strain evidence="10 11">NRRL62584</strain>
    </source>
</reference>
<evidence type="ECO:0000256" key="8">
    <source>
        <dbReference type="SAM" id="SignalP"/>
    </source>
</evidence>
<organism evidence="10 11">
    <name type="scientific">Fusarium duplospermum</name>
    <dbReference type="NCBI Taxonomy" id="1325734"/>
    <lineage>
        <taxon>Eukaryota</taxon>
        <taxon>Fungi</taxon>
        <taxon>Dikarya</taxon>
        <taxon>Ascomycota</taxon>
        <taxon>Pezizomycotina</taxon>
        <taxon>Sordariomycetes</taxon>
        <taxon>Hypocreomycetidae</taxon>
        <taxon>Hypocreales</taxon>
        <taxon>Nectriaceae</taxon>
        <taxon>Fusarium</taxon>
        <taxon>Fusarium solani species complex</taxon>
    </lineage>
</organism>